<proteinExistence type="predicted"/>
<organism evidence="2 3">
    <name type="scientific">Trichonephila clavata</name>
    <name type="common">Joro spider</name>
    <name type="synonym">Nephila clavata</name>
    <dbReference type="NCBI Taxonomy" id="2740835"/>
    <lineage>
        <taxon>Eukaryota</taxon>
        <taxon>Metazoa</taxon>
        <taxon>Ecdysozoa</taxon>
        <taxon>Arthropoda</taxon>
        <taxon>Chelicerata</taxon>
        <taxon>Arachnida</taxon>
        <taxon>Araneae</taxon>
        <taxon>Araneomorphae</taxon>
        <taxon>Entelegynae</taxon>
        <taxon>Araneoidea</taxon>
        <taxon>Nephilidae</taxon>
        <taxon>Trichonephila</taxon>
    </lineage>
</organism>
<evidence type="ECO:0000256" key="1">
    <source>
        <dbReference type="SAM" id="MobiDB-lite"/>
    </source>
</evidence>
<feature type="region of interest" description="Disordered" evidence="1">
    <location>
        <begin position="322"/>
        <end position="364"/>
    </location>
</feature>
<keyword evidence="3" id="KW-1185">Reference proteome</keyword>
<protein>
    <submittedName>
        <fullName evidence="2">Uncharacterized protein</fullName>
    </submittedName>
</protein>
<feature type="compositionally biased region" description="Polar residues" evidence="1">
    <location>
        <begin position="326"/>
        <end position="335"/>
    </location>
</feature>
<evidence type="ECO:0000313" key="2">
    <source>
        <dbReference type="EMBL" id="GFR28868.1"/>
    </source>
</evidence>
<dbReference type="Pfam" id="PF05380">
    <property type="entry name" value="Peptidase_A17"/>
    <property type="match status" value="1"/>
</dbReference>
<evidence type="ECO:0000313" key="3">
    <source>
        <dbReference type="Proteomes" id="UP000887116"/>
    </source>
</evidence>
<accession>A0A8X6JKD7</accession>
<sequence length="364" mass="41397">MSVDNEMELVDFVKCSTKIFDDAKMDLRMWTSGPVGEEVRSTLEGLNAESTLENIVPVLGIMWNRKDDTLYAESFLVPVLLIAELLLQKMWAYGGGWDTPLPENIKNKFLKWYNRLEVLSELRTPRRMGFGDRSFWSLHVFCDASQHAYATVIFLRCETNEEIWSVLWRLDSTTAIFGIRSNDAWGTFVGNRIKEICAFSRADQWSYIPGSSNPADLSSRGCSPLQFSESDWWRGPDWLKGPGDRWPKLEIKPDEILVLSERKKGVNLNVGLGVTAGIDKVNWYEKFSEFSKNDSDFRLGKEINQKLSKESGYKSFRNSLFRHAGQKQTPSTSTFLPGAPRADAESFSQGVSGTVDPKTRTERL</sequence>
<gene>
    <name evidence="2" type="primary">AVEN_173695_1</name>
    <name evidence="2" type="ORF">TNCT_13961</name>
</gene>
<name>A0A8X6JKD7_TRICU</name>
<dbReference type="PANTHER" id="PTHR47331">
    <property type="entry name" value="PHD-TYPE DOMAIN-CONTAINING PROTEIN"/>
    <property type="match status" value="1"/>
</dbReference>
<dbReference type="Proteomes" id="UP000887116">
    <property type="component" value="Unassembled WGS sequence"/>
</dbReference>
<comment type="caution">
    <text evidence="2">The sequence shown here is derived from an EMBL/GenBank/DDBJ whole genome shotgun (WGS) entry which is preliminary data.</text>
</comment>
<dbReference type="AlphaFoldDB" id="A0A8X6JKD7"/>
<dbReference type="OrthoDB" id="8037353at2759"/>
<reference evidence="2" key="1">
    <citation type="submission" date="2020-07" db="EMBL/GenBank/DDBJ databases">
        <title>Multicomponent nature underlies the extraordinary mechanical properties of spider dragline silk.</title>
        <authorList>
            <person name="Kono N."/>
            <person name="Nakamura H."/>
            <person name="Mori M."/>
            <person name="Yoshida Y."/>
            <person name="Ohtoshi R."/>
            <person name="Malay A.D."/>
            <person name="Moran D.A.P."/>
            <person name="Tomita M."/>
            <person name="Numata K."/>
            <person name="Arakawa K."/>
        </authorList>
    </citation>
    <scope>NUCLEOTIDE SEQUENCE</scope>
</reference>
<dbReference type="InterPro" id="IPR008042">
    <property type="entry name" value="Retrotrans_Pao"/>
</dbReference>
<dbReference type="EMBL" id="BMAO01039091">
    <property type="protein sequence ID" value="GFR28868.1"/>
    <property type="molecule type" value="Genomic_DNA"/>
</dbReference>